<dbReference type="SMART" id="SM00054">
    <property type="entry name" value="EFh"/>
    <property type="match status" value="4"/>
</dbReference>
<feature type="domain" description="EF-hand" evidence="5">
    <location>
        <begin position="63"/>
        <end position="98"/>
    </location>
</feature>
<evidence type="ECO:0000256" key="2">
    <source>
        <dbReference type="ARBA" id="ARBA00022737"/>
    </source>
</evidence>
<dbReference type="OMA" id="EFFMIMK"/>
<dbReference type="InParanoid" id="F2U694"/>
<evidence type="ECO:0000259" key="5">
    <source>
        <dbReference type="PROSITE" id="PS50222"/>
    </source>
</evidence>
<dbReference type="PROSITE" id="PS00018">
    <property type="entry name" value="EF_HAND_1"/>
    <property type="match status" value="3"/>
</dbReference>
<dbReference type="KEGG" id="sre:PTSG_03673"/>
<dbReference type="Pfam" id="PF13499">
    <property type="entry name" value="EF-hand_7"/>
    <property type="match status" value="2"/>
</dbReference>
<dbReference type="InterPro" id="IPR018247">
    <property type="entry name" value="EF_Hand_1_Ca_BS"/>
</dbReference>
<dbReference type="InterPro" id="IPR011992">
    <property type="entry name" value="EF-hand-dom_pair"/>
</dbReference>
<evidence type="ECO:0000313" key="6">
    <source>
        <dbReference type="EMBL" id="EGD83035.1"/>
    </source>
</evidence>
<dbReference type="CDD" id="cd00051">
    <property type="entry name" value="EFh"/>
    <property type="match status" value="2"/>
</dbReference>
<feature type="region of interest" description="Disordered" evidence="4">
    <location>
        <begin position="1"/>
        <end position="23"/>
    </location>
</feature>
<feature type="compositionally biased region" description="Basic and acidic residues" evidence="4">
    <location>
        <begin position="1"/>
        <end position="10"/>
    </location>
</feature>
<organism evidence="7">
    <name type="scientific">Salpingoeca rosetta (strain ATCC 50818 / BSB-021)</name>
    <dbReference type="NCBI Taxonomy" id="946362"/>
    <lineage>
        <taxon>Eukaryota</taxon>
        <taxon>Choanoflagellata</taxon>
        <taxon>Craspedida</taxon>
        <taxon>Salpingoecidae</taxon>
        <taxon>Salpingoeca</taxon>
    </lineage>
</organism>
<keyword evidence="1" id="KW-0479">Metal-binding</keyword>
<dbReference type="PANTHER" id="PTHR23048">
    <property type="entry name" value="MYOSIN LIGHT CHAIN 1, 3"/>
    <property type="match status" value="1"/>
</dbReference>
<dbReference type="AlphaFoldDB" id="F2U694"/>
<dbReference type="GO" id="GO:0005509">
    <property type="term" value="F:calcium ion binding"/>
    <property type="evidence" value="ECO:0007669"/>
    <property type="project" value="InterPro"/>
</dbReference>
<dbReference type="STRING" id="946362.F2U694"/>
<dbReference type="Proteomes" id="UP000007799">
    <property type="component" value="Unassembled WGS sequence"/>
</dbReference>
<dbReference type="PANTHER" id="PTHR23048:SF48">
    <property type="entry name" value="CENTRIN 3"/>
    <property type="match status" value="1"/>
</dbReference>
<keyword evidence="7" id="KW-1185">Reference proteome</keyword>
<dbReference type="SUPFAM" id="SSF47473">
    <property type="entry name" value="EF-hand"/>
    <property type="match status" value="1"/>
</dbReference>
<dbReference type="OrthoDB" id="343296at2759"/>
<dbReference type="EMBL" id="GL832962">
    <property type="protein sequence ID" value="EGD83035.1"/>
    <property type="molecule type" value="Genomic_DNA"/>
</dbReference>
<name>F2U694_SALR5</name>
<dbReference type="GeneID" id="16075981"/>
<dbReference type="PROSITE" id="PS50222">
    <property type="entry name" value="EF_HAND_2"/>
    <property type="match status" value="4"/>
</dbReference>
<feature type="domain" description="EF-hand" evidence="5">
    <location>
        <begin position="136"/>
        <end position="169"/>
    </location>
</feature>
<dbReference type="InterPro" id="IPR002048">
    <property type="entry name" value="EF_hand_dom"/>
</dbReference>
<feature type="domain" description="EF-hand" evidence="5">
    <location>
        <begin position="27"/>
        <end position="62"/>
    </location>
</feature>
<dbReference type="RefSeq" id="XP_004995399.1">
    <property type="nucleotide sequence ID" value="XM_004995342.1"/>
</dbReference>
<sequence length="169" mass="19551">MSLYTRHERPTLGPASAAKKRRELTEDERHEIKEAFDLFDTDKDGCLDYHELKVAMRALGFDVKKTEVQKIMREYDRDGTGLISEQDFNAVVGDRILDRNPIEEVMKAFKLFDEDQTGKISIGNLRRVARELGEDIPDDELKAMIEEFDQDNDGEINEEEFLSIMTADF</sequence>
<proteinExistence type="predicted"/>
<feature type="domain" description="EF-hand" evidence="5">
    <location>
        <begin position="100"/>
        <end position="135"/>
    </location>
</feature>
<reference evidence="6" key="1">
    <citation type="submission" date="2009-08" db="EMBL/GenBank/DDBJ databases">
        <title>Annotation of Salpingoeca rosetta.</title>
        <authorList>
            <consortium name="The Broad Institute Genome Sequencing Platform"/>
            <person name="Russ C."/>
            <person name="Cuomo C."/>
            <person name="Burger G."/>
            <person name="Gray M.W."/>
            <person name="Holland P.W.H."/>
            <person name="King N."/>
            <person name="Lang F.B.F."/>
            <person name="Roger A.J."/>
            <person name="Ruiz-Trillo I."/>
            <person name="Young S.K."/>
            <person name="Zeng Q."/>
            <person name="Gargeya S."/>
            <person name="Alvarado L."/>
            <person name="Berlin A."/>
            <person name="Chapman S.B."/>
            <person name="Chen Z."/>
            <person name="Freedman E."/>
            <person name="Gellesch M."/>
            <person name="Goldberg J."/>
            <person name="Griggs A."/>
            <person name="Gujja S."/>
            <person name="Heilman E."/>
            <person name="Heiman D."/>
            <person name="Howarth C."/>
            <person name="Mehta T."/>
            <person name="Neiman D."/>
            <person name="Pearson M."/>
            <person name="Roberts A."/>
            <person name="Saif S."/>
            <person name="Shea T."/>
            <person name="Shenoy N."/>
            <person name="Sisk P."/>
            <person name="Stolte C."/>
            <person name="Sykes S."/>
            <person name="White J."/>
            <person name="Yandava C."/>
            <person name="Haas B."/>
            <person name="Nusbaum C."/>
            <person name="Birren B."/>
        </authorList>
    </citation>
    <scope>NUCLEOTIDE SEQUENCE [LARGE SCALE GENOMIC DNA]</scope>
    <source>
        <strain evidence="6">ATCC 50818</strain>
    </source>
</reference>
<evidence type="ECO:0000256" key="1">
    <source>
        <dbReference type="ARBA" id="ARBA00022723"/>
    </source>
</evidence>
<keyword evidence="2" id="KW-0677">Repeat</keyword>
<gene>
    <name evidence="6" type="ORF">PTSG_03673</name>
</gene>
<dbReference type="FunFam" id="1.10.238.10:FF:000077">
    <property type="entry name" value="Centrin 1"/>
    <property type="match status" value="1"/>
</dbReference>
<dbReference type="eggNOG" id="KOG0028">
    <property type="taxonomic scope" value="Eukaryota"/>
</dbReference>
<dbReference type="GO" id="GO:0016460">
    <property type="term" value="C:myosin II complex"/>
    <property type="evidence" value="ECO:0007669"/>
    <property type="project" value="TreeGrafter"/>
</dbReference>
<dbReference type="InterPro" id="IPR050230">
    <property type="entry name" value="CALM/Myosin/TropC-like"/>
</dbReference>
<evidence type="ECO:0000256" key="3">
    <source>
        <dbReference type="ARBA" id="ARBA00022837"/>
    </source>
</evidence>
<protein>
    <submittedName>
        <fullName evidence="6">Centrin</fullName>
    </submittedName>
</protein>
<dbReference type="FunCoup" id="F2U694">
    <property type="interactions" value="492"/>
</dbReference>
<evidence type="ECO:0000256" key="4">
    <source>
        <dbReference type="SAM" id="MobiDB-lite"/>
    </source>
</evidence>
<evidence type="ECO:0000313" key="7">
    <source>
        <dbReference type="Proteomes" id="UP000007799"/>
    </source>
</evidence>
<dbReference type="Gene3D" id="1.10.238.10">
    <property type="entry name" value="EF-hand"/>
    <property type="match status" value="2"/>
</dbReference>
<accession>F2U694</accession>
<keyword evidence="3" id="KW-0106">Calcium</keyword>